<dbReference type="EMBL" id="CZBU01000002">
    <property type="protein sequence ID" value="CUQ75763.1"/>
    <property type="molecule type" value="Genomic_DNA"/>
</dbReference>
<dbReference type="Proteomes" id="UP000095780">
    <property type="component" value="Unassembled WGS sequence"/>
</dbReference>
<dbReference type="GO" id="GO:0042802">
    <property type="term" value="F:identical protein binding"/>
    <property type="evidence" value="ECO:0007669"/>
    <property type="project" value="TreeGrafter"/>
</dbReference>
<keyword evidence="1" id="KW-0472">Membrane</keyword>
<evidence type="ECO:0000313" key="4">
    <source>
        <dbReference type="EMBL" id="CUQ79511.1"/>
    </source>
</evidence>
<dbReference type="Gene3D" id="3.30.565.10">
    <property type="entry name" value="Histidine kinase-like ATPase, C-terminal domain"/>
    <property type="match status" value="1"/>
</dbReference>
<sequence length="415" mass="47475">MMDIINIVLTCVFLCVMNTGVIFIMDKISKLMGDNIIHAIKMVLLVGAGAAVYIMTYYGINSWVIMELMIIIAILIVQYIEQITIKVMLEISLINCIGIAILSANQADIIAICIVYLIVELYMFVVYLSAVIIKYRELDNLEMMFIQICVSSVLAGLFFGTGIYDTYNYGVETAGILIVTVLTFEIIGHWMQDYFNRTEEINKRTEYANEQFEVERVQKMYEESRKLRHDLKQCLTSAIGYMDDNNYDKAEDFLKNIMSEKINSYAYRKYCDNRTLNYILNDKNDKCEKQNIAFTCMVLGQVGLIDDIDMCILAGNVIDNAIEAAAKCSDPYVNVEITSRGGIFMDVENPVKETFLNRKNPFLTTKLDKNNHGIGTKSIRDIVAKYNGEIRYEEKEGKVTCHIFLSTKYVKKDKE</sequence>
<dbReference type="PANTHER" id="PTHR40448">
    <property type="entry name" value="TWO-COMPONENT SENSOR HISTIDINE KINASE"/>
    <property type="match status" value="1"/>
</dbReference>
<evidence type="ECO:0000256" key="1">
    <source>
        <dbReference type="SAM" id="Phobius"/>
    </source>
</evidence>
<organism evidence="4 6">
    <name type="scientific">Lachnospira eligens</name>
    <dbReference type="NCBI Taxonomy" id="39485"/>
    <lineage>
        <taxon>Bacteria</taxon>
        <taxon>Bacillati</taxon>
        <taxon>Bacillota</taxon>
        <taxon>Clostridia</taxon>
        <taxon>Lachnospirales</taxon>
        <taxon>Lachnospiraceae</taxon>
        <taxon>Lachnospira</taxon>
    </lineage>
</organism>
<name>A0A174Z6D1_9FIRM</name>
<dbReference type="SUPFAM" id="SSF55874">
    <property type="entry name" value="ATPase domain of HSP90 chaperone/DNA topoisomerase II/histidine kinase"/>
    <property type="match status" value="1"/>
</dbReference>
<feature type="transmembrane region" description="Helical" evidence="1">
    <location>
        <begin position="36"/>
        <end position="54"/>
    </location>
</feature>
<feature type="transmembrane region" description="Helical" evidence="1">
    <location>
        <begin position="60"/>
        <end position="80"/>
    </location>
</feature>
<evidence type="ECO:0000313" key="5">
    <source>
        <dbReference type="Proteomes" id="UP000095621"/>
    </source>
</evidence>
<accession>A0A174Z6D1</accession>
<evidence type="ECO:0000313" key="6">
    <source>
        <dbReference type="Proteomes" id="UP000095780"/>
    </source>
</evidence>
<feature type="transmembrane region" description="Helical" evidence="1">
    <location>
        <begin position="87"/>
        <end position="103"/>
    </location>
</feature>
<keyword evidence="1" id="KW-0812">Transmembrane</keyword>
<dbReference type="AlphaFoldDB" id="A0A174Z6D1"/>
<dbReference type="EMBL" id="CZBV01000001">
    <property type="protein sequence ID" value="CUQ79511.1"/>
    <property type="molecule type" value="Genomic_DNA"/>
</dbReference>
<evidence type="ECO:0000259" key="2">
    <source>
        <dbReference type="Pfam" id="PF14501"/>
    </source>
</evidence>
<evidence type="ECO:0000313" key="3">
    <source>
        <dbReference type="EMBL" id="CUQ75763.1"/>
    </source>
</evidence>
<reference evidence="5 6" key="1">
    <citation type="submission" date="2015-09" db="EMBL/GenBank/DDBJ databases">
        <authorList>
            <consortium name="Pathogen Informatics"/>
        </authorList>
    </citation>
    <scope>NUCLEOTIDE SEQUENCE [LARGE SCALE GENOMIC DNA]</scope>
    <source>
        <strain evidence="3 5">2789STDY5834875</strain>
        <strain evidence="4 6">2789STDY5834878</strain>
    </source>
</reference>
<gene>
    <name evidence="3" type="ORF">ERS852490_00659</name>
    <name evidence="4" type="ORF">ERS852492_00006</name>
</gene>
<dbReference type="RefSeq" id="WP_082414009.1">
    <property type="nucleotide sequence ID" value="NZ_CABIXW010000001.1"/>
</dbReference>
<feature type="transmembrane region" description="Helical" evidence="1">
    <location>
        <begin position="109"/>
        <end position="133"/>
    </location>
</feature>
<dbReference type="PANTHER" id="PTHR40448:SF1">
    <property type="entry name" value="TWO-COMPONENT SENSOR HISTIDINE KINASE"/>
    <property type="match status" value="1"/>
</dbReference>
<feature type="domain" description="Sensor histidine kinase NatK-like C-terminal" evidence="2">
    <location>
        <begin position="308"/>
        <end position="405"/>
    </location>
</feature>
<protein>
    <recommendedName>
        <fullName evidence="2">Sensor histidine kinase NatK-like C-terminal domain-containing protein</fullName>
    </recommendedName>
</protein>
<dbReference type="InterPro" id="IPR036890">
    <property type="entry name" value="HATPase_C_sf"/>
</dbReference>
<feature type="transmembrane region" description="Helical" evidence="1">
    <location>
        <begin position="6"/>
        <end position="24"/>
    </location>
</feature>
<dbReference type="OrthoDB" id="9813149at2"/>
<dbReference type="Proteomes" id="UP000095621">
    <property type="component" value="Unassembled WGS sequence"/>
</dbReference>
<keyword evidence="1" id="KW-1133">Transmembrane helix</keyword>
<dbReference type="InterPro" id="IPR032834">
    <property type="entry name" value="NatK-like_C"/>
</dbReference>
<feature type="transmembrane region" description="Helical" evidence="1">
    <location>
        <begin position="169"/>
        <end position="187"/>
    </location>
</feature>
<feature type="transmembrane region" description="Helical" evidence="1">
    <location>
        <begin position="145"/>
        <end position="163"/>
    </location>
</feature>
<dbReference type="Pfam" id="PF14501">
    <property type="entry name" value="HATPase_c_5"/>
    <property type="match status" value="1"/>
</dbReference>
<proteinExistence type="predicted"/>